<feature type="transmembrane region" description="Helical" evidence="10">
    <location>
        <begin position="14"/>
        <end position="36"/>
    </location>
</feature>
<evidence type="ECO:0000313" key="13">
    <source>
        <dbReference type="RefSeq" id="XP_011504816.1"/>
    </source>
</evidence>
<gene>
    <name evidence="12 13" type="primary">LOC105367744</name>
</gene>
<keyword evidence="3 9" id="KW-0813">Transport</keyword>
<feature type="transmembrane region" description="Helical" evidence="10">
    <location>
        <begin position="236"/>
        <end position="259"/>
    </location>
</feature>
<dbReference type="InterPro" id="IPR023395">
    <property type="entry name" value="MCP_dom_sf"/>
</dbReference>
<evidence type="ECO:0000256" key="6">
    <source>
        <dbReference type="ARBA" id="ARBA00022989"/>
    </source>
</evidence>
<dbReference type="GO" id="GO:0016020">
    <property type="term" value="C:membrane"/>
    <property type="evidence" value="ECO:0007669"/>
    <property type="project" value="UniProtKB-SubCell"/>
</dbReference>
<evidence type="ECO:0000256" key="8">
    <source>
        <dbReference type="PROSITE-ProRule" id="PRU00282"/>
    </source>
</evidence>
<feature type="repeat" description="Solcar" evidence="8">
    <location>
        <begin position="95"/>
        <end position="168"/>
    </location>
</feature>
<comment type="similarity">
    <text evidence="2 9">Belongs to the mitochondrial carrier (TC 2.A.29) family.</text>
</comment>
<dbReference type="GeneID" id="105367744"/>
<keyword evidence="7 8" id="KW-0472">Membrane</keyword>
<dbReference type="Proteomes" id="UP000695007">
    <property type="component" value="Unplaced"/>
</dbReference>
<evidence type="ECO:0000256" key="7">
    <source>
        <dbReference type="ARBA" id="ARBA00023136"/>
    </source>
</evidence>
<feature type="repeat" description="Solcar" evidence="8">
    <location>
        <begin position="13"/>
        <end position="86"/>
    </location>
</feature>
<evidence type="ECO:0000256" key="4">
    <source>
        <dbReference type="ARBA" id="ARBA00022692"/>
    </source>
</evidence>
<keyword evidence="4 8" id="KW-0812">Transmembrane</keyword>
<dbReference type="InterPro" id="IPR018108">
    <property type="entry name" value="MCP_transmembrane"/>
</dbReference>
<keyword evidence="5" id="KW-0677">Repeat</keyword>
<comment type="subcellular location">
    <subcellularLocation>
        <location evidence="1">Membrane</location>
        <topology evidence="1">Multi-pass membrane protein</topology>
    </subcellularLocation>
</comment>
<sequence>MLHMETKNKDKKNVLFTSLISGAAAGVVCDMVFFPLDTLKTRLQSQHGFIKSGGFKKLYHGFAPVMIGSAPAASLFFVTYDGIKHLLQPYLPIQYHSIIHMGAASCGELIACLIRVPVEVIKQRKQALINDTETLKLRTLFRGYGSTLLRDLPFGLVQMPLWEYFKLCWKNRVFRECTPIEGAICGAISVAVSTAITTPLDVAKTRIMLSSTSVDAKEVRISVMLKQVYRKNGIRGLFAGFTPRVCGFTLGGFVFFGIYEQTREFCDANFVF</sequence>
<keyword evidence="6 10" id="KW-1133">Transmembrane helix</keyword>
<dbReference type="Pfam" id="PF00153">
    <property type="entry name" value="Mito_carr"/>
    <property type="match status" value="3"/>
</dbReference>
<evidence type="ECO:0000256" key="1">
    <source>
        <dbReference type="ARBA" id="ARBA00004141"/>
    </source>
</evidence>
<dbReference type="SUPFAM" id="SSF103506">
    <property type="entry name" value="Mitochondrial carrier"/>
    <property type="match status" value="1"/>
</dbReference>
<evidence type="ECO:0000256" key="5">
    <source>
        <dbReference type="ARBA" id="ARBA00022737"/>
    </source>
</evidence>
<dbReference type="RefSeq" id="XP_011504815.1">
    <property type="nucleotide sequence ID" value="XM_011506513.1"/>
</dbReference>
<dbReference type="Gene3D" id="1.50.40.10">
    <property type="entry name" value="Mitochondrial carrier domain"/>
    <property type="match status" value="2"/>
</dbReference>
<feature type="repeat" description="Solcar" evidence="8">
    <location>
        <begin position="177"/>
        <end position="265"/>
    </location>
</feature>
<dbReference type="AlphaFoldDB" id="A0AAJ6YUW8"/>
<dbReference type="PROSITE" id="PS50920">
    <property type="entry name" value="SOLCAR"/>
    <property type="match status" value="3"/>
</dbReference>
<evidence type="ECO:0000313" key="11">
    <source>
        <dbReference type="Proteomes" id="UP000695007"/>
    </source>
</evidence>
<evidence type="ECO:0000313" key="12">
    <source>
        <dbReference type="RefSeq" id="XP_011504815.1"/>
    </source>
</evidence>
<organism evidence="11 13">
    <name type="scientific">Ceratosolen solmsi marchali</name>
    <dbReference type="NCBI Taxonomy" id="326594"/>
    <lineage>
        <taxon>Eukaryota</taxon>
        <taxon>Metazoa</taxon>
        <taxon>Ecdysozoa</taxon>
        <taxon>Arthropoda</taxon>
        <taxon>Hexapoda</taxon>
        <taxon>Insecta</taxon>
        <taxon>Pterygota</taxon>
        <taxon>Neoptera</taxon>
        <taxon>Endopterygota</taxon>
        <taxon>Hymenoptera</taxon>
        <taxon>Apocrita</taxon>
        <taxon>Proctotrupomorpha</taxon>
        <taxon>Chalcidoidea</taxon>
        <taxon>Agaonidae</taxon>
        <taxon>Agaoninae</taxon>
        <taxon>Ceratosolen</taxon>
    </lineage>
</organism>
<evidence type="ECO:0000256" key="3">
    <source>
        <dbReference type="ARBA" id="ARBA00022448"/>
    </source>
</evidence>
<evidence type="ECO:0000256" key="2">
    <source>
        <dbReference type="ARBA" id="ARBA00006375"/>
    </source>
</evidence>
<keyword evidence="11" id="KW-1185">Reference proteome</keyword>
<feature type="transmembrane region" description="Helical" evidence="10">
    <location>
        <begin position="57"/>
        <end position="78"/>
    </location>
</feature>
<name>A0AAJ6YUW8_9HYME</name>
<evidence type="ECO:0000256" key="10">
    <source>
        <dbReference type="SAM" id="Phobius"/>
    </source>
</evidence>
<evidence type="ECO:0000256" key="9">
    <source>
        <dbReference type="RuleBase" id="RU000488"/>
    </source>
</evidence>
<protein>
    <submittedName>
        <fullName evidence="12 13">S-adenosylmethionine mitochondrial carrier protein-like</fullName>
    </submittedName>
</protein>
<accession>A0AAJ6YUW8</accession>
<dbReference type="RefSeq" id="XP_011504816.1">
    <property type="nucleotide sequence ID" value="XM_011506514.1"/>
</dbReference>
<reference evidence="12 13" key="1">
    <citation type="submission" date="2025-04" db="UniProtKB">
        <authorList>
            <consortium name="RefSeq"/>
        </authorList>
    </citation>
    <scope>IDENTIFICATION</scope>
</reference>
<dbReference type="KEGG" id="csol:105367744"/>
<dbReference type="PANTHER" id="PTHR45667">
    <property type="entry name" value="S-ADENOSYLMETHIONINE MITOCHONDRIAL CARRIER PROTEIN"/>
    <property type="match status" value="1"/>
</dbReference>
<proteinExistence type="inferred from homology"/>